<evidence type="ECO:0000259" key="4">
    <source>
        <dbReference type="SMART" id="SM00967"/>
    </source>
</evidence>
<dbReference type="Proteomes" id="UP000008854">
    <property type="component" value="Unassembled WGS sequence"/>
</dbReference>
<proteinExistence type="inferred from homology"/>
<reference evidence="6" key="2">
    <citation type="submission" date="2018-12" db="UniProtKB">
        <authorList>
            <consortium name="WormBaseParasite"/>
        </authorList>
    </citation>
    <scope>IDENTIFICATION</scope>
    <source>
        <strain evidence="6">Puerto Rican</strain>
    </source>
</reference>
<evidence type="ECO:0000313" key="5">
    <source>
        <dbReference type="Proteomes" id="UP000008854"/>
    </source>
</evidence>
<dbReference type="GO" id="GO:0005737">
    <property type="term" value="C:cytoplasm"/>
    <property type="evidence" value="ECO:0007669"/>
    <property type="project" value="UniProtKB-ARBA"/>
</dbReference>
<comment type="similarity">
    <text evidence="1">Belongs to the class IV-like SAM-binding methyltransferase superfamily. RNA methyltransferase TrmH family.</text>
</comment>
<dbReference type="OMA" id="WTVRISR"/>
<sequence>MKSVYNLFSRSSICCVRGLSSGLLYGDEILVSNKALTAKKHRKRQVNIKTHCEENVSVCNTKKIFYPELDENDSKISDVILQSKISLSHAGSEKNESRKYPAIILEGSKLISDALATGAKATSLFFSSQDVLQKVGDLSNVLNIYYVKHQVMGRISSLQSPPGVIALFELPQQDCFKRKNAKFCLPVTLILDRINDPGNMGSLIRSGASLGLNSILVTKGSVNIWNEKVIRAGMSGHFRIPVYQGLSWTDISRYFGICDSSSSHVIVFVADPEPLLTDKLIESAWKKDQTNHQSQYINKCKISVECEAVDFLTPESTDSAYRLPVQTIPHFSVNYIPSDYNSEEHNCRLAVVIGSEAHGVSPEAFHLVHLTGGSRLVIPSADRISSLNVLSAASVLLGEIQRQFLCS</sequence>
<evidence type="ECO:0000256" key="1">
    <source>
        <dbReference type="ARBA" id="ARBA00007228"/>
    </source>
</evidence>
<dbReference type="GO" id="GO:0008173">
    <property type="term" value="F:RNA methyltransferase activity"/>
    <property type="evidence" value="ECO:0007669"/>
    <property type="project" value="InterPro"/>
</dbReference>
<dbReference type="InterPro" id="IPR051259">
    <property type="entry name" value="rRNA_Methyltransferase"/>
</dbReference>
<dbReference type="PANTHER" id="PTHR43191:SF2">
    <property type="entry name" value="RRNA METHYLTRANSFERASE 3, MITOCHONDRIAL"/>
    <property type="match status" value="1"/>
</dbReference>
<dbReference type="Pfam" id="PF22435">
    <property type="entry name" value="MRM3-like_sub_bind"/>
    <property type="match status" value="1"/>
</dbReference>
<dbReference type="Gene3D" id="3.40.1280.10">
    <property type="match status" value="1"/>
</dbReference>
<dbReference type="InterPro" id="IPR053888">
    <property type="entry name" value="MRM3-like_sub_bind"/>
</dbReference>
<dbReference type="WBParaSite" id="Smp_123530.1">
    <property type="protein sequence ID" value="Smp_123530.1"/>
    <property type="gene ID" value="Smp_123530"/>
</dbReference>
<accession>A0A3Q0KKI2</accession>
<keyword evidence="3" id="KW-0808">Transferase</keyword>
<evidence type="ECO:0000256" key="3">
    <source>
        <dbReference type="ARBA" id="ARBA00022679"/>
    </source>
</evidence>
<dbReference type="InParanoid" id="A0A3Q0KKI2"/>
<dbReference type="SMART" id="SM00967">
    <property type="entry name" value="SpoU_sub_bind"/>
    <property type="match status" value="1"/>
</dbReference>
<reference evidence="5" key="1">
    <citation type="journal article" date="2012" name="PLoS Negl. Trop. Dis.">
        <title>A systematically improved high quality genome and transcriptome of the human blood fluke Schistosoma mansoni.</title>
        <authorList>
            <person name="Protasio A.V."/>
            <person name="Tsai I.J."/>
            <person name="Babbage A."/>
            <person name="Nichol S."/>
            <person name="Hunt M."/>
            <person name="Aslett M.A."/>
            <person name="De Silva N."/>
            <person name="Velarde G.S."/>
            <person name="Anderson T.J."/>
            <person name="Clark R.C."/>
            <person name="Davidson C."/>
            <person name="Dillon G.P."/>
            <person name="Holroyd N.E."/>
            <person name="LoVerde P.T."/>
            <person name="Lloyd C."/>
            <person name="McQuillan J."/>
            <person name="Oliveira G."/>
            <person name="Otto T.D."/>
            <person name="Parker-Manuel S.J."/>
            <person name="Quail M.A."/>
            <person name="Wilson R.A."/>
            <person name="Zerlotini A."/>
            <person name="Dunne D.W."/>
            <person name="Berriman M."/>
        </authorList>
    </citation>
    <scope>NUCLEOTIDE SEQUENCE [LARGE SCALE GENOMIC DNA]</scope>
    <source>
        <strain evidence="5">Puerto Rican</strain>
    </source>
</reference>
<dbReference type="SUPFAM" id="SSF55315">
    <property type="entry name" value="L30e-like"/>
    <property type="match status" value="1"/>
</dbReference>
<dbReference type="InterPro" id="IPR029064">
    <property type="entry name" value="Ribosomal_eL30-like_sf"/>
</dbReference>
<evidence type="ECO:0000313" key="6">
    <source>
        <dbReference type="WBParaSite" id="Smp_123530.1"/>
    </source>
</evidence>
<dbReference type="Gene3D" id="3.30.1330.30">
    <property type="match status" value="1"/>
</dbReference>
<evidence type="ECO:0000256" key="2">
    <source>
        <dbReference type="ARBA" id="ARBA00022603"/>
    </source>
</evidence>
<dbReference type="InterPro" id="IPR013123">
    <property type="entry name" value="SpoU_subst-bd"/>
</dbReference>
<dbReference type="GO" id="GO:0032259">
    <property type="term" value="P:methylation"/>
    <property type="evidence" value="ECO:0007669"/>
    <property type="project" value="UniProtKB-KW"/>
</dbReference>
<feature type="domain" description="RNA 2-O ribose methyltransferase substrate binding" evidence="4">
    <location>
        <begin position="104"/>
        <end position="174"/>
    </location>
</feature>
<name>A0A3Q0KKI2_SCHMA</name>
<dbReference type="ExpressionAtlas" id="A0A3Q0KKI2">
    <property type="expression patterns" value="baseline"/>
</dbReference>
<keyword evidence="5" id="KW-1185">Reference proteome</keyword>
<dbReference type="FunCoup" id="A0A3Q0KKI2">
    <property type="interactions" value="45"/>
</dbReference>
<dbReference type="SUPFAM" id="SSF75217">
    <property type="entry name" value="alpha/beta knot"/>
    <property type="match status" value="1"/>
</dbReference>
<dbReference type="PANTHER" id="PTHR43191">
    <property type="entry name" value="RRNA METHYLTRANSFERASE 3"/>
    <property type="match status" value="1"/>
</dbReference>
<dbReference type="GO" id="GO:0006396">
    <property type="term" value="P:RNA processing"/>
    <property type="evidence" value="ECO:0007669"/>
    <property type="project" value="InterPro"/>
</dbReference>
<keyword evidence="2" id="KW-0489">Methyltransferase</keyword>
<dbReference type="GO" id="GO:0003723">
    <property type="term" value="F:RNA binding"/>
    <property type="evidence" value="ECO:0007669"/>
    <property type="project" value="InterPro"/>
</dbReference>
<dbReference type="InterPro" id="IPR029028">
    <property type="entry name" value="Alpha/beta_knot_MTases"/>
</dbReference>
<organism evidence="5 6">
    <name type="scientific">Schistosoma mansoni</name>
    <name type="common">Blood fluke</name>
    <dbReference type="NCBI Taxonomy" id="6183"/>
    <lineage>
        <taxon>Eukaryota</taxon>
        <taxon>Metazoa</taxon>
        <taxon>Spiralia</taxon>
        <taxon>Lophotrochozoa</taxon>
        <taxon>Platyhelminthes</taxon>
        <taxon>Trematoda</taxon>
        <taxon>Digenea</taxon>
        <taxon>Strigeidida</taxon>
        <taxon>Schistosomatoidea</taxon>
        <taxon>Schistosomatidae</taxon>
        <taxon>Schistosoma</taxon>
    </lineage>
</organism>
<dbReference type="AlphaFoldDB" id="A0A3Q0KKI2"/>
<dbReference type="CDD" id="cd18106">
    <property type="entry name" value="SpoU-like_RNMTL1"/>
    <property type="match status" value="1"/>
</dbReference>
<dbReference type="STRING" id="6183.A0A3Q0KKI2"/>
<protein>
    <submittedName>
        <fullName evidence="6">Rna methyltransferase-related</fullName>
    </submittedName>
</protein>
<dbReference type="Pfam" id="PF00588">
    <property type="entry name" value="SpoU_methylase"/>
    <property type="match status" value="1"/>
</dbReference>
<dbReference type="InterPro" id="IPR029026">
    <property type="entry name" value="tRNA_m1G_MTases_N"/>
</dbReference>
<dbReference type="InterPro" id="IPR001537">
    <property type="entry name" value="SpoU_MeTrfase"/>
</dbReference>